<keyword evidence="2" id="KW-1185">Reference proteome</keyword>
<dbReference type="KEGG" id="dru:Desru_1094"/>
<dbReference type="Proteomes" id="UP000009234">
    <property type="component" value="Chromosome"/>
</dbReference>
<evidence type="ECO:0000313" key="2">
    <source>
        <dbReference type="Proteomes" id="UP000009234"/>
    </source>
</evidence>
<dbReference type="RefSeq" id="WP_013841140.1">
    <property type="nucleotide sequence ID" value="NC_015589.1"/>
</dbReference>
<dbReference type="AlphaFoldDB" id="F6DM27"/>
<organism evidence="1 2">
    <name type="scientific">Desulforamulus ruminis (strain ATCC 23193 / DSM 2154 / NCIMB 8452 / DL)</name>
    <name type="common">Desulfotomaculum ruminis</name>
    <dbReference type="NCBI Taxonomy" id="696281"/>
    <lineage>
        <taxon>Bacteria</taxon>
        <taxon>Bacillati</taxon>
        <taxon>Bacillota</taxon>
        <taxon>Clostridia</taxon>
        <taxon>Eubacteriales</taxon>
        <taxon>Peptococcaceae</taxon>
        <taxon>Desulforamulus</taxon>
    </lineage>
</organism>
<evidence type="ECO:0000313" key="1">
    <source>
        <dbReference type="EMBL" id="AEG59369.1"/>
    </source>
</evidence>
<dbReference type="STRING" id="696281.Desru_1094"/>
<protein>
    <submittedName>
        <fullName evidence="1">Uncharacterized protein</fullName>
    </submittedName>
</protein>
<reference evidence="1 2" key="2">
    <citation type="journal article" date="2012" name="Stand. Genomic Sci.">
        <title>Complete genome sequence of the sulfate-reducing firmicute Desulfotomaculum ruminis type strain (DL(T)).</title>
        <authorList>
            <person name="Spring S."/>
            <person name="Visser M."/>
            <person name="Lu M."/>
            <person name="Copeland A."/>
            <person name="Lapidus A."/>
            <person name="Lucas S."/>
            <person name="Cheng J.F."/>
            <person name="Han C."/>
            <person name="Tapia R."/>
            <person name="Goodwin L.A."/>
            <person name="Pitluck S."/>
            <person name="Ivanova N."/>
            <person name="Land M."/>
            <person name="Hauser L."/>
            <person name="Larimer F."/>
            <person name="Rohde M."/>
            <person name="Goker M."/>
            <person name="Detter J.C."/>
            <person name="Kyrpides N.C."/>
            <person name="Woyke T."/>
            <person name="Schaap P.J."/>
            <person name="Plugge C.M."/>
            <person name="Muyzer G."/>
            <person name="Kuever J."/>
            <person name="Pereira I.A."/>
            <person name="Parshina S.N."/>
            <person name="Bernier-Latmani R."/>
            <person name="Stams A.J."/>
            <person name="Klenk H.P."/>
        </authorList>
    </citation>
    <scope>NUCLEOTIDE SEQUENCE [LARGE SCALE GENOMIC DNA]</scope>
    <source>
        <strain evidence="2">ATCC 23193 / DSM 2154 / NCIB 8452 / DL</strain>
    </source>
</reference>
<name>F6DM27_DESRL</name>
<reference evidence="2" key="1">
    <citation type="submission" date="2011-05" db="EMBL/GenBank/DDBJ databases">
        <title>Complete sequence of Desulfotomaculum ruminis DSM 2154.</title>
        <authorList>
            <person name="Lucas S."/>
            <person name="Copeland A."/>
            <person name="Lapidus A."/>
            <person name="Cheng J.-F."/>
            <person name="Goodwin L."/>
            <person name="Pitluck S."/>
            <person name="Lu M."/>
            <person name="Detter J.C."/>
            <person name="Han C."/>
            <person name="Tapia R."/>
            <person name="Land M."/>
            <person name="Hauser L."/>
            <person name="Kyrpides N."/>
            <person name="Ivanova N."/>
            <person name="Mikhailova N."/>
            <person name="Pagani I."/>
            <person name="Stams A.J.M."/>
            <person name="Plugge C.M."/>
            <person name="Muyzer G."/>
            <person name="Kuever J."/>
            <person name="Parshina S.N."/>
            <person name="Ivanova A.E."/>
            <person name="Nazina T.N."/>
            <person name="Brambilla E."/>
            <person name="Spring S."/>
            <person name="Klenk H.-P."/>
            <person name="Woyke T."/>
        </authorList>
    </citation>
    <scope>NUCLEOTIDE SEQUENCE [LARGE SCALE GENOMIC DNA]</scope>
    <source>
        <strain evidence="2">ATCC 23193 / DSM 2154 / NCIB 8452 / DL</strain>
    </source>
</reference>
<sequence length="204" mass="23093">MNWGQLKAQVFKLMDEYSSRGVVQSKAKTQDVTFKAQDFARDTILELAKVVKNPGVFTVSLSDENSPLQYNLPEDWLELNYAGYTQGQRLEQVFPTGLFRITPDRRLILAPNRHPSEIRFYYVRRPVDLIFTGDDAADEAQTIDLPEDAARIAAYNVAGQVLLSEGELTKGTMLINQYEAKKENLVIHDGKLPVEITDALGWWA</sequence>
<dbReference type="EMBL" id="CP002780">
    <property type="protein sequence ID" value="AEG59369.1"/>
    <property type="molecule type" value="Genomic_DNA"/>
</dbReference>
<proteinExistence type="predicted"/>
<gene>
    <name evidence="1" type="ordered locus">Desru_1094</name>
</gene>
<accession>F6DM27</accession>
<dbReference type="HOGENOM" id="CLU_1341468_0_0_9"/>